<dbReference type="OrthoDB" id="2240743at2"/>
<reference evidence="3 4" key="1">
    <citation type="journal article" date="2005" name="Int. J. Syst. Evol. Microbiol.">
        <title>Bacillus cibi sp. nov., isolated from jeotgal, a traditional Korean fermented seafood.</title>
        <authorList>
            <person name="Yoon J.H."/>
            <person name="Lee C.H."/>
            <person name="Oh T.K."/>
        </authorList>
    </citation>
    <scope>NUCLEOTIDE SEQUENCE [LARGE SCALE GENOMIC DNA]</scope>
    <source>
        <strain evidence="3 4">DSM 16189</strain>
    </source>
</reference>
<dbReference type="Pfam" id="PF22746">
    <property type="entry name" value="SHOCT-like_DUF2089-C"/>
    <property type="match status" value="1"/>
</dbReference>
<dbReference type="PANTHER" id="PTHR33885:SF4">
    <property type="entry name" value="LMO2487 PROTEIN"/>
    <property type="match status" value="1"/>
</dbReference>
<organism evidence="3 4">
    <name type="scientific">Metabacillus indicus</name>
    <name type="common">Bacillus indicus</name>
    <dbReference type="NCBI Taxonomy" id="246786"/>
    <lineage>
        <taxon>Bacteria</taxon>
        <taxon>Bacillati</taxon>
        <taxon>Bacillota</taxon>
        <taxon>Bacilli</taxon>
        <taxon>Bacillales</taxon>
        <taxon>Bacillaceae</taxon>
        <taxon>Metabacillus</taxon>
    </lineage>
</organism>
<comment type="caution">
    <text evidence="3">The sequence shown here is derived from an EMBL/GenBank/DDBJ whole genome shotgun (WGS) entry which is preliminary data.</text>
</comment>
<feature type="domain" description="YvlB/LiaX N-terminal" evidence="2">
    <location>
        <begin position="4"/>
        <end position="32"/>
    </location>
</feature>
<dbReference type="InterPro" id="IPR052027">
    <property type="entry name" value="PspC"/>
</dbReference>
<evidence type="ECO:0000313" key="3">
    <source>
        <dbReference type="EMBL" id="KEZ52107.1"/>
    </source>
</evidence>
<evidence type="ECO:0000313" key="4">
    <source>
        <dbReference type="Proteomes" id="UP000028549"/>
    </source>
</evidence>
<feature type="domain" description="DUF4097" evidence="1">
    <location>
        <begin position="181"/>
        <end position="339"/>
    </location>
</feature>
<sequence>MKDQKKRILELVEQGKLSASEALTLIEGLESEYAQKETASMADHAGFNGPFVEKEKAAPSYALSSKLALFIDTAVKKVKELDIDSAVKKVKEMDLDLNFGHSVSVQHVYHYENADIRDLDIQILNGSVTLQSWPQQDVRAECDIKVYRAESAEQAKEIFVQNTNCSLDDGAFRFYTEKKTVKVSMTLYLPEQQYELVKIKLFSGPIRGENLKIKDFRTKTANGLISLYSFKGEKLEAETANGQIRLAGIETAHTEAETIHGMIQFEGKSDRLDVQSFNGNMVLKLEEQTCRTLYAKTATGNVEVLLPVQTAINGELKSNLGSVSADLPDLEVLYEKNESMQKELRFKSVAQAGPVMNLIADSKTGSITLKER</sequence>
<dbReference type="Proteomes" id="UP000028549">
    <property type="component" value="Unassembled WGS sequence"/>
</dbReference>
<dbReference type="Pfam" id="PF13349">
    <property type="entry name" value="DUF4097"/>
    <property type="match status" value="1"/>
</dbReference>
<dbReference type="InterPro" id="IPR016599">
    <property type="entry name" value="UCP012569"/>
</dbReference>
<evidence type="ECO:0000259" key="1">
    <source>
        <dbReference type="Pfam" id="PF13349"/>
    </source>
</evidence>
<dbReference type="PIRSF" id="PIRSF012569">
    <property type="entry name" value="UCP012569"/>
    <property type="match status" value="1"/>
</dbReference>
<proteinExistence type="predicted"/>
<dbReference type="PANTHER" id="PTHR33885">
    <property type="entry name" value="PHAGE SHOCK PROTEIN C"/>
    <property type="match status" value="1"/>
</dbReference>
<accession>A0A084GXP5</accession>
<evidence type="ECO:0000259" key="2">
    <source>
        <dbReference type="Pfam" id="PF22746"/>
    </source>
</evidence>
<keyword evidence="4" id="KW-1185">Reference proteome</keyword>
<gene>
    <name evidence="3" type="ORF">GS18_0213550</name>
</gene>
<dbReference type="InterPro" id="IPR053959">
    <property type="entry name" value="YvlB/LiaX_N"/>
</dbReference>
<dbReference type="AlphaFoldDB" id="A0A084GXP5"/>
<protein>
    <submittedName>
        <fullName evidence="3">Uncharacterized protein</fullName>
    </submittedName>
</protein>
<dbReference type="InterPro" id="IPR025164">
    <property type="entry name" value="Toastrack_DUF4097"/>
</dbReference>
<dbReference type="EMBL" id="JNVC02000005">
    <property type="protein sequence ID" value="KEZ52107.1"/>
    <property type="molecule type" value="Genomic_DNA"/>
</dbReference>
<dbReference type="RefSeq" id="WP_029566942.1">
    <property type="nucleotide sequence ID" value="NZ_CP176757.1"/>
</dbReference>
<dbReference type="STRING" id="246786.GS18_0213550"/>
<name>A0A084GXP5_METID</name>